<dbReference type="InterPro" id="IPR018649">
    <property type="entry name" value="SHOCT"/>
</dbReference>
<reference evidence="3 4" key="1">
    <citation type="journal article" date="2019" name="Int. J. Syst. Evol. Microbiol.">
        <title>The Global Catalogue of Microorganisms (GCM) 10K type strain sequencing project: providing services to taxonomists for standard genome sequencing and annotation.</title>
        <authorList>
            <consortium name="The Broad Institute Genomics Platform"/>
            <consortium name="The Broad Institute Genome Sequencing Center for Infectious Disease"/>
            <person name="Wu L."/>
            <person name="Ma J."/>
        </authorList>
    </citation>
    <scope>NUCLEOTIDE SEQUENCE [LARGE SCALE GENOMIC DNA]</scope>
    <source>
        <strain evidence="3 4">IBRC-M 10256</strain>
    </source>
</reference>
<comment type="caution">
    <text evidence="3">The sequence shown here is derived from an EMBL/GenBank/DDBJ whole genome shotgun (WGS) entry which is preliminary data.</text>
</comment>
<evidence type="ECO:0000256" key="1">
    <source>
        <dbReference type="SAM" id="Phobius"/>
    </source>
</evidence>
<name>A0ABD5NSB8_9EURY</name>
<protein>
    <submittedName>
        <fullName evidence="3">SHOCT domain-containing protein</fullName>
    </submittedName>
</protein>
<sequence>MTQLTTTVGRTVRRASILAVSLAGTATGTVAAHGGGSYDGGMMGGGWGLFGGTMGLLWMGLLVAAVLYVGSSLLSLGSGRTDERSLSVLRDRYARGDLSEEEYERRRERLERAG</sequence>
<dbReference type="EMBL" id="JBHSAQ010000013">
    <property type="protein sequence ID" value="MFC3959489.1"/>
    <property type="molecule type" value="Genomic_DNA"/>
</dbReference>
<proteinExistence type="predicted"/>
<evidence type="ECO:0000259" key="2">
    <source>
        <dbReference type="Pfam" id="PF09851"/>
    </source>
</evidence>
<gene>
    <name evidence="3" type="ORF">ACFOUR_14085</name>
</gene>
<accession>A0ABD5NSB8</accession>
<dbReference type="RefSeq" id="WP_256533002.1">
    <property type="nucleotide sequence ID" value="NZ_CP101824.1"/>
</dbReference>
<keyword evidence="1" id="KW-0472">Membrane</keyword>
<organism evidence="3 4">
    <name type="scientific">Halovivax cerinus</name>
    <dbReference type="NCBI Taxonomy" id="1487865"/>
    <lineage>
        <taxon>Archaea</taxon>
        <taxon>Methanobacteriati</taxon>
        <taxon>Methanobacteriota</taxon>
        <taxon>Stenosarchaea group</taxon>
        <taxon>Halobacteria</taxon>
        <taxon>Halobacteriales</taxon>
        <taxon>Natrialbaceae</taxon>
        <taxon>Halovivax</taxon>
    </lineage>
</organism>
<feature type="domain" description="SHOCT" evidence="2">
    <location>
        <begin position="86"/>
        <end position="110"/>
    </location>
</feature>
<keyword evidence="1" id="KW-0812">Transmembrane</keyword>
<feature type="transmembrane region" description="Helical" evidence="1">
    <location>
        <begin position="55"/>
        <end position="76"/>
    </location>
</feature>
<keyword evidence="1" id="KW-1133">Transmembrane helix</keyword>
<dbReference type="GeneID" id="73902113"/>
<dbReference type="Proteomes" id="UP001595846">
    <property type="component" value="Unassembled WGS sequence"/>
</dbReference>
<evidence type="ECO:0000313" key="4">
    <source>
        <dbReference type="Proteomes" id="UP001595846"/>
    </source>
</evidence>
<evidence type="ECO:0000313" key="3">
    <source>
        <dbReference type="EMBL" id="MFC3959489.1"/>
    </source>
</evidence>
<keyword evidence="4" id="KW-1185">Reference proteome</keyword>
<dbReference type="Pfam" id="PF09851">
    <property type="entry name" value="SHOCT"/>
    <property type="match status" value="1"/>
</dbReference>
<dbReference type="AlphaFoldDB" id="A0ABD5NSB8"/>